<accession>A0A8B8EBZ7</accession>
<feature type="region of interest" description="Disordered" evidence="8">
    <location>
        <begin position="523"/>
        <end position="546"/>
    </location>
</feature>
<dbReference type="RefSeq" id="XP_022337639.1">
    <property type="nucleotide sequence ID" value="XM_022481931.1"/>
</dbReference>
<feature type="compositionally biased region" description="Polar residues" evidence="8">
    <location>
        <begin position="10"/>
        <end position="30"/>
    </location>
</feature>
<evidence type="ECO:0000313" key="13">
    <source>
        <dbReference type="RefSeq" id="XP_022337639.1"/>
    </source>
</evidence>
<keyword evidence="7" id="KW-0539">Nucleus</keyword>
<keyword evidence="2" id="KW-0217">Developmental protein</keyword>
<feature type="compositionally biased region" description="Polar residues" evidence="8">
    <location>
        <begin position="39"/>
        <end position="49"/>
    </location>
</feature>
<keyword evidence="6" id="KW-0804">Transcription</keyword>
<keyword evidence="10" id="KW-1185">Reference proteome</keyword>
<dbReference type="RefSeq" id="XP_022337638.1">
    <property type="nucleotide sequence ID" value="XM_022481930.1"/>
</dbReference>
<dbReference type="Gene3D" id="1.10.10.10">
    <property type="entry name" value="Winged helix-like DNA-binding domain superfamily/Winged helix DNA-binding domain"/>
    <property type="match status" value="2"/>
</dbReference>
<dbReference type="PRINTS" id="PR00027">
    <property type="entry name" value="PAIREDBOX"/>
</dbReference>
<feature type="region of interest" description="Disordered" evidence="8">
    <location>
        <begin position="389"/>
        <end position="433"/>
    </location>
</feature>
<feature type="region of interest" description="Disordered" evidence="8">
    <location>
        <begin position="782"/>
        <end position="870"/>
    </location>
</feature>
<feature type="compositionally biased region" description="Low complexity" evidence="8">
    <location>
        <begin position="530"/>
        <end position="539"/>
    </location>
</feature>
<dbReference type="FunFam" id="1.10.10.10:FF:000003">
    <property type="entry name" value="Paired box protein Pax-6"/>
    <property type="match status" value="1"/>
</dbReference>
<feature type="compositionally biased region" description="Pro residues" evidence="8">
    <location>
        <begin position="659"/>
        <end position="669"/>
    </location>
</feature>
<evidence type="ECO:0000256" key="6">
    <source>
        <dbReference type="ARBA" id="ARBA00023163"/>
    </source>
</evidence>
<reference evidence="11 12" key="1">
    <citation type="submission" date="2025-04" db="UniProtKB">
        <authorList>
            <consortium name="RefSeq"/>
        </authorList>
    </citation>
    <scope>IDENTIFICATION</scope>
    <source>
        <tissue evidence="11 12">Whole sample</tissue>
    </source>
</reference>
<dbReference type="RefSeq" id="XP_022337641.1">
    <property type="nucleotide sequence ID" value="XM_022481933.1"/>
</dbReference>
<dbReference type="PANTHER" id="PTHR45636">
    <property type="entry name" value="PAIRED BOX PROTEIN PAX-6-RELATED-RELATED"/>
    <property type="match status" value="1"/>
</dbReference>
<dbReference type="GeneID" id="111133485"/>
<dbReference type="PROSITE" id="PS00034">
    <property type="entry name" value="PAIRED_1"/>
    <property type="match status" value="1"/>
</dbReference>
<protein>
    <submittedName>
        <fullName evidence="11 12">Uncharacterized protein LOC111133485</fullName>
    </submittedName>
</protein>
<evidence type="ECO:0000256" key="3">
    <source>
        <dbReference type="ARBA" id="ARBA00022724"/>
    </source>
</evidence>
<organism evidence="10 14">
    <name type="scientific">Crassostrea virginica</name>
    <name type="common">Eastern oyster</name>
    <dbReference type="NCBI Taxonomy" id="6565"/>
    <lineage>
        <taxon>Eukaryota</taxon>
        <taxon>Metazoa</taxon>
        <taxon>Spiralia</taxon>
        <taxon>Lophotrochozoa</taxon>
        <taxon>Mollusca</taxon>
        <taxon>Bivalvia</taxon>
        <taxon>Autobranchia</taxon>
        <taxon>Pteriomorphia</taxon>
        <taxon>Ostreida</taxon>
        <taxon>Ostreoidea</taxon>
        <taxon>Ostreidae</taxon>
        <taxon>Crassostrea</taxon>
    </lineage>
</organism>
<feature type="compositionally biased region" description="Low complexity" evidence="8">
    <location>
        <begin position="393"/>
        <end position="428"/>
    </location>
</feature>
<evidence type="ECO:0000313" key="10">
    <source>
        <dbReference type="Proteomes" id="UP000694844"/>
    </source>
</evidence>
<dbReference type="InterPro" id="IPR001523">
    <property type="entry name" value="Paired_dom"/>
</dbReference>
<evidence type="ECO:0000259" key="9">
    <source>
        <dbReference type="PROSITE" id="PS51057"/>
    </source>
</evidence>
<evidence type="ECO:0000313" key="11">
    <source>
        <dbReference type="RefSeq" id="XP_022337637.1"/>
    </source>
</evidence>
<dbReference type="InterPro" id="IPR009057">
    <property type="entry name" value="Homeodomain-like_sf"/>
</dbReference>
<dbReference type="Pfam" id="PF00292">
    <property type="entry name" value="PAX"/>
    <property type="match status" value="1"/>
</dbReference>
<keyword evidence="3" id="KW-0563">Paired box</keyword>
<feature type="compositionally biased region" description="Basic and acidic residues" evidence="8">
    <location>
        <begin position="844"/>
        <end position="853"/>
    </location>
</feature>
<dbReference type="SUPFAM" id="SSF46689">
    <property type="entry name" value="Homeodomain-like"/>
    <property type="match status" value="1"/>
</dbReference>
<evidence type="ECO:0000256" key="8">
    <source>
        <dbReference type="SAM" id="MobiDB-lite"/>
    </source>
</evidence>
<dbReference type="GO" id="GO:0000978">
    <property type="term" value="F:RNA polymerase II cis-regulatory region sequence-specific DNA binding"/>
    <property type="evidence" value="ECO:0007669"/>
    <property type="project" value="TreeGrafter"/>
</dbReference>
<evidence type="ECO:0000256" key="7">
    <source>
        <dbReference type="ARBA" id="ARBA00023242"/>
    </source>
</evidence>
<feature type="compositionally biased region" description="Basic and acidic residues" evidence="8">
    <location>
        <begin position="587"/>
        <end position="599"/>
    </location>
</feature>
<feature type="region of interest" description="Disordered" evidence="8">
    <location>
        <begin position="1"/>
        <end position="49"/>
    </location>
</feature>
<evidence type="ECO:0000313" key="15">
    <source>
        <dbReference type="RefSeq" id="XP_022337641.1"/>
    </source>
</evidence>
<feature type="region of interest" description="Disordered" evidence="8">
    <location>
        <begin position="631"/>
        <end position="695"/>
    </location>
</feature>
<feature type="region of interest" description="Disordered" evidence="8">
    <location>
        <begin position="152"/>
        <end position="174"/>
    </location>
</feature>
<evidence type="ECO:0000256" key="1">
    <source>
        <dbReference type="ARBA" id="ARBA00004123"/>
    </source>
</evidence>
<dbReference type="PROSITE" id="PS51057">
    <property type="entry name" value="PAIRED_2"/>
    <property type="match status" value="1"/>
</dbReference>
<dbReference type="InterPro" id="IPR043182">
    <property type="entry name" value="PAIRED_DNA-bd_dom"/>
</dbReference>
<comment type="subcellular location">
    <subcellularLocation>
        <location evidence="1">Nucleus</location>
    </subcellularLocation>
</comment>
<dbReference type="Proteomes" id="UP000694844">
    <property type="component" value="Chromosome 5"/>
</dbReference>
<evidence type="ECO:0000313" key="12">
    <source>
        <dbReference type="RefSeq" id="XP_022337638.1"/>
    </source>
</evidence>
<keyword evidence="5" id="KW-0238">DNA-binding</keyword>
<dbReference type="PANTHER" id="PTHR45636:SF52">
    <property type="entry name" value="PAIRED DOMAIN-CONTAINING PROTEIN"/>
    <property type="match status" value="1"/>
</dbReference>
<evidence type="ECO:0000256" key="2">
    <source>
        <dbReference type="ARBA" id="ARBA00022473"/>
    </source>
</evidence>
<evidence type="ECO:0000256" key="5">
    <source>
        <dbReference type="ARBA" id="ARBA00023125"/>
    </source>
</evidence>
<dbReference type="InterPro" id="IPR036388">
    <property type="entry name" value="WH-like_DNA-bd_sf"/>
</dbReference>
<gene>
    <name evidence="11 12 13 14 15" type="primary">LOC111133485</name>
</gene>
<feature type="region of interest" description="Disordered" evidence="8">
    <location>
        <begin position="564"/>
        <end position="613"/>
    </location>
</feature>
<feature type="compositionally biased region" description="Polar residues" evidence="8">
    <location>
        <begin position="678"/>
        <end position="693"/>
    </location>
</feature>
<dbReference type="AlphaFoldDB" id="A0A8B8EBZ7"/>
<dbReference type="InterPro" id="IPR043565">
    <property type="entry name" value="PAX_fam"/>
</dbReference>
<dbReference type="KEGG" id="cvn:111133485"/>
<dbReference type="GO" id="GO:0005634">
    <property type="term" value="C:nucleus"/>
    <property type="evidence" value="ECO:0007669"/>
    <property type="project" value="UniProtKB-SubCell"/>
</dbReference>
<dbReference type="SMART" id="SM00351">
    <property type="entry name" value="PAX"/>
    <property type="match status" value="1"/>
</dbReference>
<evidence type="ECO:0000313" key="14">
    <source>
        <dbReference type="RefSeq" id="XP_022337640.1"/>
    </source>
</evidence>
<feature type="domain" description="Paired" evidence="9">
    <location>
        <begin position="187"/>
        <end position="313"/>
    </location>
</feature>
<dbReference type="RefSeq" id="XP_022337637.1">
    <property type="nucleotide sequence ID" value="XM_022481929.1"/>
</dbReference>
<proteinExistence type="predicted"/>
<sequence>MMTAEVINIQVKQESSSSSDTSHQNTNTAKVSEPDENGVQGSEETTSQVETVPQAVLVQAATTVDSTSVSASEQLQRMIQQQYLVNLIQFQQSMLQTGQAMQHHQNLLSAIDFTKLNQDAIASSDTSPTQIPNDAADKEKKQGKVNIEGLLEIGSDSENTENGDSLLGDGTDDLVKGGRERIRHSVGGRNINQYGREFTNGRPLPDHLRVQILQLALQGIRPCEISRQLQVSHGCVSKILNRYRKTGSINPGQIGGSKPKVTTPDVVNRVRQYKLENPQMFAWEIRQKLLADKICNEKNIPSISSINRIIRDKAILQRRCIEGIPVVDSDDGETDELTIDPEHLKHFMIVPNLTPNSSEGQTVIPIQALSSLPTDTPQTVVIPTVSMPSQGAVTSTSPNSPNSNVVTYQVTSSPSQSASTAQANSQKTPESEVYDIEKEQETAVSFIQDSTSEDGESSKGHDVKVIQLEYNNEEQSKSAASPEKTEVSVADAGRQNNLHAVLSHLISTQASTELREENLKQITESKKKSPQVSPSVAKSDLPPPYSVAVGPLYATIPMYCPSTMKSSPTGSPPVTSTKQTKGKSKSVKAESRENGEHQSRKSKSQQSSSSATAFIPGSGFYDYSLPDRGLGTCQPATTRPSPPQAAGKMTSMVTSWPFSPSPIQLPIPSPTSSEKSRTSPLDLSSTPQKSPTGSVHKIDLVASSSKLSPPADQAKKQLNAENKMVIEEKQTPVKTTIAHYDKNVLIFGENAVEIISVGNNKWIVRNEDELCHVATGEVMKKKKSGETSPTVQVKRLSSEGASEGSMLKVPKISVTDSLKETGVRKSPQTVVNGSNVKNANKGDGSGERVDDNKNNCPVLQKMLKPITGSH</sequence>
<name>A0A8B8EBZ7_CRAVI</name>
<feature type="compositionally biased region" description="Polar residues" evidence="8">
    <location>
        <begin position="826"/>
        <end position="838"/>
    </location>
</feature>
<feature type="compositionally biased region" description="Low complexity" evidence="8">
    <location>
        <begin position="566"/>
        <end position="579"/>
    </location>
</feature>
<dbReference type="OrthoDB" id="6158668at2759"/>
<evidence type="ECO:0000256" key="4">
    <source>
        <dbReference type="ARBA" id="ARBA00023015"/>
    </source>
</evidence>
<keyword evidence="4" id="KW-0805">Transcription regulation</keyword>
<dbReference type="RefSeq" id="XP_022337640.1">
    <property type="nucleotide sequence ID" value="XM_022481932.1"/>
</dbReference>
<dbReference type="GO" id="GO:0000981">
    <property type="term" value="F:DNA-binding transcription factor activity, RNA polymerase II-specific"/>
    <property type="evidence" value="ECO:0007669"/>
    <property type="project" value="TreeGrafter"/>
</dbReference>